<dbReference type="Ensembl" id="ENSLLET00000010754.1">
    <property type="protein sequence ID" value="ENSLLEP00000010350.1"/>
    <property type="gene ID" value="ENSLLEG00000006601.1"/>
</dbReference>
<proteinExistence type="predicted"/>
<evidence type="ECO:0008006" key="3">
    <source>
        <dbReference type="Google" id="ProtNLM"/>
    </source>
</evidence>
<dbReference type="Gene3D" id="3.40.50.12690">
    <property type="match status" value="1"/>
</dbReference>
<reference evidence="1" key="1">
    <citation type="submission" date="2025-08" db="UniProtKB">
        <authorList>
            <consortium name="Ensembl"/>
        </authorList>
    </citation>
    <scope>IDENTIFICATION</scope>
</reference>
<protein>
    <recommendedName>
        <fullName evidence="3">SGNH hydrolase-type esterase domain-containing protein</fullName>
    </recommendedName>
</protein>
<evidence type="ECO:0000313" key="2">
    <source>
        <dbReference type="Proteomes" id="UP000694569"/>
    </source>
</evidence>
<keyword evidence="2" id="KW-1185">Reference proteome</keyword>
<dbReference type="Proteomes" id="UP000694569">
    <property type="component" value="Unplaced"/>
</dbReference>
<organism evidence="1 2">
    <name type="scientific">Leptobrachium leishanense</name>
    <name type="common">Leishan spiny toad</name>
    <dbReference type="NCBI Taxonomy" id="445787"/>
    <lineage>
        <taxon>Eukaryota</taxon>
        <taxon>Metazoa</taxon>
        <taxon>Chordata</taxon>
        <taxon>Craniata</taxon>
        <taxon>Vertebrata</taxon>
        <taxon>Euteleostomi</taxon>
        <taxon>Amphibia</taxon>
        <taxon>Batrachia</taxon>
        <taxon>Anura</taxon>
        <taxon>Pelobatoidea</taxon>
        <taxon>Megophryidae</taxon>
        <taxon>Leptobrachium</taxon>
    </lineage>
</organism>
<dbReference type="AlphaFoldDB" id="A0A8C5PB88"/>
<name>A0A8C5PB88_9ANUR</name>
<dbReference type="SUPFAM" id="SSF52266">
    <property type="entry name" value="SGNH hydrolase"/>
    <property type="match status" value="1"/>
</dbReference>
<accession>A0A8C5PB88</accession>
<dbReference type="OrthoDB" id="5804959at2759"/>
<reference evidence="1" key="2">
    <citation type="submission" date="2025-09" db="UniProtKB">
        <authorList>
            <consortium name="Ensembl"/>
        </authorList>
    </citation>
    <scope>IDENTIFICATION</scope>
</reference>
<dbReference type="Gene3D" id="3.40.50.12700">
    <property type="match status" value="1"/>
</dbReference>
<evidence type="ECO:0000313" key="1">
    <source>
        <dbReference type="Ensembl" id="ENSLLEP00000010350.1"/>
    </source>
</evidence>
<sequence length="228" mass="26426">RAEDQGQSLEVHQQIEAMRRRSYQQRTHFLILLRHFQIEEPPSTMPKVCRTATKDKKEKVGLDRRQLLLGDSIIRGVELESSGLVRCLPGATARRDKRRILNIVKQAKQQGEVDVLVHLGTNDLASNEVSEIKEDFCVLGGEIQQIASTVSFSDVLPVHNIQDRQMRNREFNLWLREWCREQGFGFVSHDSSNWSRKELYKKDGLHLTHMGTYWRLLRHGSVRKITGT</sequence>